<dbReference type="SUPFAM" id="SSF56112">
    <property type="entry name" value="Protein kinase-like (PK-like)"/>
    <property type="match status" value="1"/>
</dbReference>
<dbReference type="PROSITE" id="PS50011">
    <property type="entry name" value="PROTEIN_KINASE_DOM"/>
    <property type="match status" value="1"/>
</dbReference>
<dbReference type="EMBL" id="KL198084">
    <property type="protein sequence ID" value="KDQ08936.1"/>
    <property type="molecule type" value="Genomic_DNA"/>
</dbReference>
<accession>A0A067MBH4</accession>
<evidence type="ECO:0000313" key="3">
    <source>
        <dbReference type="Proteomes" id="UP000027195"/>
    </source>
</evidence>
<dbReference type="PROSITE" id="PS00108">
    <property type="entry name" value="PROTEIN_KINASE_ST"/>
    <property type="match status" value="1"/>
</dbReference>
<dbReference type="InterPro" id="IPR000719">
    <property type="entry name" value="Prot_kinase_dom"/>
</dbReference>
<dbReference type="InParanoid" id="A0A067MBH4"/>
<dbReference type="Gene3D" id="1.10.510.10">
    <property type="entry name" value="Transferase(Phosphotransferase) domain 1"/>
    <property type="match status" value="1"/>
</dbReference>
<dbReference type="Pfam" id="PF07714">
    <property type="entry name" value="PK_Tyr_Ser-Thr"/>
    <property type="match status" value="1"/>
</dbReference>
<name>A0A067MBH4_BOTB1</name>
<dbReference type="GO" id="GO:0004674">
    <property type="term" value="F:protein serine/threonine kinase activity"/>
    <property type="evidence" value="ECO:0007669"/>
    <property type="project" value="TreeGrafter"/>
</dbReference>
<dbReference type="InterPro" id="IPR011009">
    <property type="entry name" value="Kinase-like_dom_sf"/>
</dbReference>
<keyword evidence="3" id="KW-1185">Reference proteome</keyword>
<feature type="domain" description="Protein kinase" evidence="1">
    <location>
        <begin position="1"/>
        <end position="176"/>
    </location>
</feature>
<dbReference type="HOGENOM" id="CLU_000288_7_18_1"/>
<dbReference type="PANTHER" id="PTHR44329">
    <property type="entry name" value="SERINE/THREONINE-PROTEIN KINASE TNNI3K-RELATED"/>
    <property type="match status" value="1"/>
</dbReference>
<gene>
    <name evidence="2" type="ORF">BOTBODRAFT_117804</name>
</gene>
<evidence type="ECO:0000313" key="2">
    <source>
        <dbReference type="EMBL" id="KDQ08936.1"/>
    </source>
</evidence>
<dbReference type="InterPro" id="IPR051681">
    <property type="entry name" value="Ser/Thr_Kinases-Pseudokinases"/>
</dbReference>
<evidence type="ECO:0000259" key="1">
    <source>
        <dbReference type="PROSITE" id="PS50011"/>
    </source>
</evidence>
<dbReference type="PANTHER" id="PTHR44329:SF214">
    <property type="entry name" value="PROTEIN KINASE DOMAIN-CONTAINING PROTEIN"/>
    <property type="match status" value="1"/>
</dbReference>
<protein>
    <recommendedName>
        <fullName evidence="1">Protein kinase domain-containing protein</fullName>
    </recommendedName>
</protein>
<dbReference type="OrthoDB" id="4062651at2759"/>
<dbReference type="InterPro" id="IPR001245">
    <property type="entry name" value="Ser-Thr/Tyr_kinase_cat_dom"/>
</dbReference>
<dbReference type="Proteomes" id="UP000027195">
    <property type="component" value="Unassembled WGS sequence"/>
</dbReference>
<proteinExistence type="predicted"/>
<feature type="non-terminal residue" evidence="2">
    <location>
        <position position="1"/>
    </location>
</feature>
<sequence length="176" mass="20022">QRLDREVNVWKDLRHRYVLRFIGLCKIEVDVYMVSPWMEKGESLKYVRNNPQIRCARLLAQVADGLEYLHTQTPQVVHGDVKVVNVLISGDGHAVIADFGLSHMVANVELAYQQSSDGIQAGNPRWQTPELLTGLTIEDCRRTAQSDMFAFGRLMLEVGSGNRCWFIANERIIYSS</sequence>
<organism evidence="2 3">
    <name type="scientific">Botryobasidium botryosum (strain FD-172 SS1)</name>
    <dbReference type="NCBI Taxonomy" id="930990"/>
    <lineage>
        <taxon>Eukaryota</taxon>
        <taxon>Fungi</taxon>
        <taxon>Dikarya</taxon>
        <taxon>Basidiomycota</taxon>
        <taxon>Agaricomycotina</taxon>
        <taxon>Agaricomycetes</taxon>
        <taxon>Cantharellales</taxon>
        <taxon>Botryobasidiaceae</taxon>
        <taxon>Botryobasidium</taxon>
    </lineage>
</organism>
<dbReference type="GO" id="GO:0005524">
    <property type="term" value="F:ATP binding"/>
    <property type="evidence" value="ECO:0007669"/>
    <property type="project" value="InterPro"/>
</dbReference>
<dbReference type="InterPro" id="IPR008271">
    <property type="entry name" value="Ser/Thr_kinase_AS"/>
</dbReference>
<reference evidence="3" key="1">
    <citation type="journal article" date="2014" name="Proc. Natl. Acad. Sci. U.S.A.">
        <title>Extensive sampling of basidiomycete genomes demonstrates inadequacy of the white-rot/brown-rot paradigm for wood decay fungi.</title>
        <authorList>
            <person name="Riley R."/>
            <person name="Salamov A.A."/>
            <person name="Brown D.W."/>
            <person name="Nagy L.G."/>
            <person name="Floudas D."/>
            <person name="Held B.W."/>
            <person name="Levasseur A."/>
            <person name="Lombard V."/>
            <person name="Morin E."/>
            <person name="Otillar R."/>
            <person name="Lindquist E.A."/>
            <person name="Sun H."/>
            <person name="LaButti K.M."/>
            <person name="Schmutz J."/>
            <person name="Jabbour D."/>
            <person name="Luo H."/>
            <person name="Baker S.E."/>
            <person name="Pisabarro A.G."/>
            <person name="Walton J.D."/>
            <person name="Blanchette R.A."/>
            <person name="Henrissat B."/>
            <person name="Martin F."/>
            <person name="Cullen D."/>
            <person name="Hibbett D.S."/>
            <person name="Grigoriev I.V."/>
        </authorList>
    </citation>
    <scope>NUCLEOTIDE SEQUENCE [LARGE SCALE GENOMIC DNA]</scope>
    <source>
        <strain evidence="3">FD-172 SS1</strain>
    </source>
</reference>
<dbReference type="SMART" id="SM00220">
    <property type="entry name" value="S_TKc"/>
    <property type="match status" value="1"/>
</dbReference>
<dbReference type="AlphaFoldDB" id="A0A067MBH4"/>